<evidence type="ECO:0000313" key="6">
    <source>
        <dbReference type="EMBL" id="RZO19918.1"/>
    </source>
</evidence>
<dbReference type="Gene3D" id="1.10.10.10">
    <property type="entry name" value="Winged helix-like DNA-binding domain superfamily/Winged helix DNA-binding domain"/>
    <property type="match status" value="1"/>
</dbReference>
<proteinExistence type="inferred from homology"/>
<dbReference type="NCBIfam" id="NF008352">
    <property type="entry name" value="PRK11139.1"/>
    <property type="match status" value="1"/>
</dbReference>
<gene>
    <name evidence="6" type="primary">gcvA</name>
    <name evidence="6" type="ORF">EVB03_06075</name>
</gene>
<dbReference type="Pfam" id="PF03466">
    <property type="entry name" value="LysR_substrate"/>
    <property type="match status" value="1"/>
</dbReference>
<dbReference type="InterPro" id="IPR058163">
    <property type="entry name" value="LysR-type_TF_proteobact-type"/>
</dbReference>
<organism evidence="6 7">
    <name type="scientific">SAR92 clade bacterium</name>
    <dbReference type="NCBI Taxonomy" id="2315479"/>
    <lineage>
        <taxon>Bacteria</taxon>
        <taxon>Pseudomonadati</taxon>
        <taxon>Pseudomonadota</taxon>
        <taxon>Gammaproteobacteria</taxon>
        <taxon>Cellvibrionales</taxon>
        <taxon>Porticoccaceae</taxon>
        <taxon>SAR92 clade</taxon>
    </lineage>
</organism>
<dbReference type="Gene3D" id="3.40.190.10">
    <property type="entry name" value="Periplasmic binding protein-like II"/>
    <property type="match status" value="2"/>
</dbReference>
<evidence type="ECO:0000256" key="2">
    <source>
        <dbReference type="ARBA" id="ARBA00023015"/>
    </source>
</evidence>
<dbReference type="GO" id="GO:0006351">
    <property type="term" value="P:DNA-templated transcription"/>
    <property type="evidence" value="ECO:0007669"/>
    <property type="project" value="TreeGrafter"/>
</dbReference>
<dbReference type="GO" id="GO:0003700">
    <property type="term" value="F:DNA-binding transcription factor activity"/>
    <property type="evidence" value="ECO:0007669"/>
    <property type="project" value="InterPro"/>
</dbReference>
<dbReference type="FunFam" id="3.40.190.10:FF:000017">
    <property type="entry name" value="Glycine cleavage system transcriptional activator"/>
    <property type="match status" value="1"/>
</dbReference>
<dbReference type="CDD" id="cd08432">
    <property type="entry name" value="PBP2_GcdR_TrpI_HvrB_AmpR_like"/>
    <property type="match status" value="1"/>
</dbReference>
<evidence type="ECO:0000256" key="1">
    <source>
        <dbReference type="ARBA" id="ARBA00009437"/>
    </source>
</evidence>
<evidence type="ECO:0000256" key="4">
    <source>
        <dbReference type="ARBA" id="ARBA00023163"/>
    </source>
</evidence>
<name>A0A520MFB6_9GAMM</name>
<keyword evidence="2" id="KW-0805">Transcription regulation</keyword>
<dbReference type="InterPro" id="IPR000847">
    <property type="entry name" value="LysR_HTH_N"/>
</dbReference>
<dbReference type="Pfam" id="PF00126">
    <property type="entry name" value="HTH_1"/>
    <property type="match status" value="1"/>
</dbReference>
<accession>A0A520MFB6</accession>
<dbReference type="InterPro" id="IPR036388">
    <property type="entry name" value="WH-like_DNA-bd_sf"/>
</dbReference>
<dbReference type="EMBL" id="SHBP01000007">
    <property type="protein sequence ID" value="RZO19918.1"/>
    <property type="molecule type" value="Genomic_DNA"/>
</dbReference>
<evidence type="ECO:0000256" key="3">
    <source>
        <dbReference type="ARBA" id="ARBA00023125"/>
    </source>
</evidence>
<feature type="domain" description="HTH lysR-type" evidence="5">
    <location>
        <begin position="21"/>
        <end position="78"/>
    </location>
</feature>
<dbReference type="InterPro" id="IPR005119">
    <property type="entry name" value="LysR_subst-bd"/>
</dbReference>
<dbReference type="GO" id="GO:0043565">
    <property type="term" value="F:sequence-specific DNA binding"/>
    <property type="evidence" value="ECO:0007669"/>
    <property type="project" value="TreeGrafter"/>
</dbReference>
<sequence>MLNSSYLYRYRRAVRMGRKLPPLNSLKAFEASARSLSFTVAAEELCVTQAAVSHQIKSLEAYLGTKLFTRLHRRLSLTEEGQELHTILQPAFDEIAQAIINIRQNFGRQMLKVRLAPSFAAKWLSPRLKQFRDMYPDIDLNLSHSSKPVDFRNEDVDVALTYGGGEWEDVECFPLIYLDFFPVCSPSLLIKRKMIKQPLDLAAFPLLHDANYKGWEDWLNQEGAVSVNAHRGTIIDDTNVLIQAALDGQGVALGSSPFVADHIQSGRLVRLFDHELVSSNAYHFVCPPANLKQPAVRAFHQWLLTHVA</sequence>
<protein>
    <submittedName>
        <fullName evidence="6">Transcriptional regulator GcvA</fullName>
    </submittedName>
</protein>
<dbReference type="PROSITE" id="PS50931">
    <property type="entry name" value="HTH_LYSR"/>
    <property type="match status" value="1"/>
</dbReference>
<evidence type="ECO:0000313" key="7">
    <source>
        <dbReference type="Proteomes" id="UP000315889"/>
    </source>
</evidence>
<comment type="caution">
    <text evidence="6">The sequence shown here is derived from an EMBL/GenBank/DDBJ whole genome shotgun (WGS) entry which is preliminary data.</text>
</comment>
<dbReference type="SUPFAM" id="SSF53850">
    <property type="entry name" value="Periplasmic binding protein-like II"/>
    <property type="match status" value="1"/>
</dbReference>
<dbReference type="InterPro" id="IPR036390">
    <property type="entry name" value="WH_DNA-bd_sf"/>
</dbReference>
<dbReference type="AlphaFoldDB" id="A0A520MFB6"/>
<dbReference type="PRINTS" id="PR00039">
    <property type="entry name" value="HTHLYSR"/>
</dbReference>
<reference evidence="6 7" key="1">
    <citation type="submission" date="2019-02" db="EMBL/GenBank/DDBJ databases">
        <title>Prokaryotic population dynamics and viral predation in marine succession experiment using metagenomics: the confinement effect.</title>
        <authorList>
            <person name="Haro-Moreno J.M."/>
            <person name="Rodriguez-Valera F."/>
            <person name="Lopez-Perez M."/>
        </authorList>
    </citation>
    <scope>NUCLEOTIDE SEQUENCE [LARGE SCALE GENOMIC DNA]</scope>
    <source>
        <strain evidence="6">MED-G170</strain>
    </source>
</reference>
<evidence type="ECO:0000259" key="5">
    <source>
        <dbReference type="PROSITE" id="PS50931"/>
    </source>
</evidence>
<keyword evidence="4" id="KW-0804">Transcription</keyword>
<comment type="similarity">
    <text evidence="1">Belongs to the LysR transcriptional regulatory family.</text>
</comment>
<dbReference type="SUPFAM" id="SSF46785">
    <property type="entry name" value="Winged helix' DNA-binding domain"/>
    <property type="match status" value="1"/>
</dbReference>
<dbReference type="Proteomes" id="UP000315889">
    <property type="component" value="Unassembled WGS sequence"/>
</dbReference>
<dbReference type="PANTHER" id="PTHR30537:SF26">
    <property type="entry name" value="GLYCINE CLEAVAGE SYSTEM TRANSCRIPTIONAL ACTIVATOR"/>
    <property type="match status" value="1"/>
</dbReference>
<keyword evidence="3" id="KW-0238">DNA-binding</keyword>
<dbReference type="PANTHER" id="PTHR30537">
    <property type="entry name" value="HTH-TYPE TRANSCRIPTIONAL REGULATOR"/>
    <property type="match status" value="1"/>
</dbReference>
<dbReference type="FunFam" id="1.10.10.10:FF:000038">
    <property type="entry name" value="Glycine cleavage system transcriptional activator"/>
    <property type="match status" value="1"/>
</dbReference>